<gene>
    <name evidence="4" type="ORF">CARUB_v10011938mg</name>
</gene>
<accession>R0GP89</accession>
<dbReference type="PANTHER" id="PTHR32083">
    <property type="entry name" value="CILIA AND FLAGELLA-ASSOCIATED PROTEIN 58-RELATED"/>
    <property type="match status" value="1"/>
</dbReference>
<organism evidence="4 5">
    <name type="scientific">Capsella rubella</name>
    <dbReference type="NCBI Taxonomy" id="81985"/>
    <lineage>
        <taxon>Eukaryota</taxon>
        <taxon>Viridiplantae</taxon>
        <taxon>Streptophyta</taxon>
        <taxon>Embryophyta</taxon>
        <taxon>Tracheophyta</taxon>
        <taxon>Spermatophyta</taxon>
        <taxon>Magnoliopsida</taxon>
        <taxon>eudicotyledons</taxon>
        <taxon>Gunneridae</taxon>
        <taxon>Pentapetalae</taxon>
        <taxon>rosids</taxon>
        <taxon>malvids</taxon>
        <taxon>Brassicales</taxon>
        <taxon>Brassicaceae</taxon>
        <taxon>Camelineae</taxon>
        <taxon>Capsella</taxon>
    </lineage>
</organism>
<feature type="compositionally biased region" description="Basic and acidic residues" evidence="3">
    <location>
        <begin position="74"/>
        <end position="88"/>
    </location>
</feature>
<feature type="coiled-coil region" evidence="2">
    <location>
        <begin position="692"/>
        <end position="813"/>
    </location>
</feature>
<dbReference type="Gene3D" id="1.10.287.1490">
    <property type="match status" value="1"/>
</dbReference>
<evidence type="ECO:0000313" key="5">
    <source>
        <dbReference type="Proteomes" id="UP000029121"/>
    </source>
</evidence>
<feature type="coiled-coil region" evidence="2">
    <location>
        <begin position="853"/>
        <end position="1090"/>
    </location>
</feature>
<dbReference type="eggNOG" id="ENOG502QQ9C">
    <property type="taxonomic scope" value="Eukaryota"/>
</dbReference>
<dbReference type="GO" id="GO:0005856">
    <property type="term" value="C:cytoskeleton"/>
    <property type="evidence" value="ECO:0007669"/>
    <property type="project" value="TreeGrafter"/>
</dbReference>
<evidence type="ECO:0000256" key="3">
    <source>
        <dbReference type="SAM" id="MobiDB-lite"/>
    </source>
</evidence>
<evidence type="ECO:0000256" key="2">
    <source>
        <dbReference type="SAM" id="Coils"/>
    </source>
</evidence>
<name>R0GP89_9BRAS</name>
<dbReference type="STRING" id="81985.R0GP89"/>
<feature type="coiled-coil region" evidence="2">
    <location>
        <begin position="1370"/>
        <end position="1432"/>
    </location>
</feature>
<dbReference type="Proteomes" id="UP000029121">
    <property type="component" value="Unassembled WGS sequence"/>
</dbReference>
<dbReference type="EMBL" id="KB870805">
    <property type="protein sequence ID" value="EOA37586.1"/>
    <property type="molecule type" value="Genomic_DNA"/>
</dbReference>
<dbReference type="SUPFAM" id="SSF57997">
    <property type="entry name" value="Tropomyosin"/>
    <property type="match status" value="1"/>
</dbReference>
<keyword evidence="1 2" id="KW-0175">Coiled coil</keyword>
<feature type="coiled-coil region" evidence="2">
    <location>
        <begin position="267"/>
        <end position="438"/>
    </location>
</feature>
<proteinExistence type="predicted"/>
<evidence type="ECO:0000256" key="1">
    <source>
        <dbReference type="ARBA" id="ARBA00023054"/>
    </source>
</evidence>
<protein>
    <submittedName>
        <fullName evidence="4">Uncharacterized protein</fullName>
    </submittedName>
</protein>
<keyword evidence="5" id="KW-1185">Reference proteome</keyword>
<reference evidence="5" key="1">
    <citation type="journal article" date="2013" name="Nat. Genet.">
        <title>The Capsella rubella genome and the genomic consequences of rapid mating system evolution.</title>
        <authorList>
            <person name="Slotte T."/>
            <person name="Hazzouri K.M."/>
            <person name="Agren J.A."/>
            <person name="Koenig D."/>
            <person name="Maumus F."/>
            <person name="Guo Y.L."/>
            <person name="Steige K."/>
            <person name="Platts A.E."/>
            <person name="Escobar J.S."/>
            <person name="Newman L.K."/>
            <person name="Wang W."/>
            <person name="Mandakova T."/>
            <person name="Vello E."/>
            <person name="Smith L.M."/>
            <person name="Henz S.R."/>
            <person name="Steffen J."/>
            <person name="Takuno S."/>
            <person name="Brandvain Y."/>
            <person name="Coop G."/>
            <person name="Andolfatto P."/>
            <person name="Hu T.T."/>
            <person name="Blanchette M."/>
            <person name="Clark R.M."/>
            <person name="Quesneville H."/>
            <person name="Nordborg M."/>
            <person name="Gaut B.S."/>
            <person name="Lysak M.A."/>
            <person name="Jenkins J."/>
            <person name="Grimwood J."/>
            <person name="Chapman J."/>
            <person name="Prochnik S."/>
            <person name="Shu S."/>
            <person name="Rokhsar D."/>
            <person name="Schmutz J."/>
            <person name="Weigel D."/>
            <person name="Wright S.I."/>
        </authorList>
    </citation>
    <scope>NUCLEOTIDE SEQUENCE [LARGE SCALE GENOMIC DNA]</scope>
    <source>
        <strain evidence="5">cv. Monte Gargano</strain>
    </source>
</reference>
<feature type="coiled-coil region" evidence="2">
    <location>
        <begin position="1611"/>
        <end position="1638"/>
    </location>
</feature>
<dbReference type="PANTHER" id="PTHR32083:SF48">
    <property type="entry name" value="TRANS-GOLGI NETWORK-LOCALIZED SYP41-INTERACTING PROTEIN 1"/>
    <property type="match status" value="1"/>
</dbReference>
<feature type="region of interest" description="Disordered" evidence="3">
    <location>
        <begin position="1"/>
        <end position="88"/>
    </location>
</feature>
<evidence type="ECO:0000313" key="4">
    <source>
        <dbReference type="EMBL" id="EOA37586.1"/>
    </source>
</evidence>
<feature type="coiled-coil region" evidence="2">
    <location>
        <begin position="1259"/>
        <end position="1286"/>
    </location>
</feature>
<feature type="coiled-coil region" evidence="2">
    <location>
        <begin position="572"/>
        <end position="599"/>
    </location>
</feature>
<sequence length="1772" mass="197772">MHENDDIPQDSVDSVADGVENEDESNGKEEADPDQGTAFVDSKEDMFVDAPEELNFDTPSSKEAPTTDDDDDNGERRNQFNNEKDGDWEKELAGLQEQFKLLTGENDSKSEDGNTSNVDIVSRFSKFLKTAEEERIQHEDALRGLHEVISGKDAEITDLTTKISELSSSHSVSELGLQAQNEEQLEAATDRIMVALSHVFGQEELQYGSSISEKLAHLENRVSFLGAKYTEFYYGADQLRKCLSSDALDLTFQEDFGSALGAACSELFELKQKEAALFERLTHLEEENRKFVEQVNTDKEMIESMRADFDKMKAELEQEKTKCANTKEKLSMAVTKGKALVQNRDGLKHQLSEKTTELANRLIELQEKETALEISESVKGQLEQSLAEKTDELEKCYAELNDKSVSLETYELTKKELEQSLAEKAKELEECLIKLQEMSTALDQSELDKGELAKSDAMVASYQEMISVRNSIIENIETILSNIDTPEEGQSFDIIEKVRSLAEERKELTNVSQECNRLKDFIFSIDLPEEISQSSLESRLAWLRDSFLQGKDEGKDEVSALQNQMENVSMSLSAEMEEKNNIRKELDDLTFNLKKNEESAERGSFERDEIVRRLVEISGLMTEGAEDHTSSSINLLVDRSFDKIERKIRDSSDSSYGNEEFESFQSLLYVRDQELSLCKEILGEDVLVSLQVSNLSNELKTASQELAFVKEEKIALEKDLERSEEKSALLRDKLSMAIKKGKGLVQDREKFKTQLDEKKSEIEKLMLELQQQGGTVDGYKNQIDMLSRDLERTKELETELIAIKDERDQLKQSLSLNDALLQKVMKSVDIIALPVDLASEDPSEKIGQLAGYFKELQLARVEEQEELEKVKAEVDALASKLAETQTALKLVEDALSTAEGNVNQLAEENREVQAAKEIIELELQKTVAHASSVASELDEAFATKNTLEAALMQAERNISDIISEKEEAQSRTATAEMELEMAQNEISVQNNKLTEAHSTINSLEETLAQTESNMDSLSKQIEDDKVLTTNLKNELEKLKNEAEFERSKMADASLTIGSLEEALMKAENSLSALQGEMVKAEVEISTLSSKLNVCMEELAGSSGNSQIKSLEIISHLDNLQMLLKDGGLVSKVNDFLERKFKSLRDVDVIARDIVRKFGEKGLLEGEMDIAEDDSTVAQSLLNGLDDTVNIEVENSQGNAAAEDEISSSLRKMAEGVRLRNKILETNFEGFSTSIDTLITVLMQNITAARADVINALGHNESLKEQVKSAEDIVHEQEATISALQKDLSSLMSACSAAARELQLEVKNDLLDLVQFQENENGGEIESTEDIQDLHVNECAQRAKELSSAAGKACTTLKLFEKTNNSATVVIRDMENKLKEASVALEKVVSERDLNQTKISSSEAKVESMEEICQDLKLQLENLRAKEEIWHEKEVELSTLQDKLLGQEQEAKENLVPASDMRALFEKINGIEVPSVDPVNELGPRSPYDVKKLFSIVDSVTEMQHQIKVLSYEQKELNSSLAEKDLEIQGLKEAAEAESTTELELVKAKTELSKLISGLEKLLGILAGNDPLGDPNFSESWTLVQALERKITSLLLESESSKSRAQELGLKLASSEKLVDKLSLKVKEFEEKLQSKVIQPDIVHERSIFEAPSTSEISEIEDKGALGKKSISPVPTAAQVRTVRKGSTDHLSINIDSDSEPLMNHNETDEDKGHVFKSLNMSGLIPTQGKMIADRVDGIWVSGGRVLMSRPQARLGVMVYSLLLHLWLLASIL</sequence>